<dbReference type="RefSeq" id="WP_004836798.1">
    <property type="nucleotide sequence ID" value="NZ_GG666296.1"/>
</dbReference>
<keyword evidence="2" id="KW-1003">Cell membrane</keyword>
<evidence type="ECO:0000256" key="1">
    <source>
        <dbReference type="ARBA" id="ARBA00004651"/>
    </source>
</evidence>
<evidence type="ECO:0000313" key="8">
    <source>
        <dbReference type="Proteomes" id="UP000003744"/>
    </source>
</evidence>
<comment type="caution">
    <text evidence="7">The sequence shown here is derived from an EMBL/GenBank/DDBJ whole genome shotgun (WGS) entry which is preliminary data.</text>
</comment>
<dbReference type="Pfam" id="PF02653">
    <property type="entry name" value="BPD_transp_2"/>
    <property type="match status" value="1"/>
</dbReference>
<protein>
    <submittedName>
        <fullName evidence="7">Branched-chain amino acid ABC transporter, permease protein</fullName>
    </submittedName>
</protein>
<evidence type="ECO:0000256" key="4">
    <source>
        <dbReference type="ARBA" id="ARBA00022989"/>
    </source>
</evidence>
<feature type="transmembrane region" description="Helical" evidence="6">
    <location>
        <begin position="247"/>
        <end position="265"/>
    </location>
</feature>
<evidence type="ECO:0000256" key="6">
    <source>
        <dbReference type="SAM" id="Phobius"/>
    </source>
</evidence>
<dbReference type="Proteomes" id="UP000003744">
    <property type="component" value="Unassembled WGS sequence"/>
</dbReference>
<dbReference type="CDD" id="cd06580">
    <property type="entry name" value="TM_PBP1_transp_TpRbsC_like"/>
    <property type="match status" value="1"/>
</dbReference>
<dbReference type="eggNOG" id="COG1079">
    <property type="taxonomic scope" value="Bacteria"/>
</dbReference>
<dbReference type="GO" id="GO:0022857">
    <property type="term" value="F:transmembrane transporter activity"/>
    <property type="evidence" value="ECO:0007669"/>
    <property type="project" value="InterPro"/>
</dbReference>
<dbReference type="PANTHER" id="PTHR43370">
    <property type="entry name" value="SUGAR ABC TRANSPORTER INTEGRAL MEMBRANE PROTEIN-RELATED"/>
    <property type="match status" value="1"/>
</dbReference>
<proteinExistence type="predicted"/>
<comment type="subcellular location">
    <subcellularLocation>
        <location evidence="1">Cell membrane</location>
        <topology evidence="1">Multi-pass membrane protein</topology>
    </subcellularLocation>
</comment>
<evidence type="ECO:0000256" key="3">
    <source>
        <dbReference type="ARBA" id="ARBA00022692"/>
    </source>
</evidence>
<sequence>MINMTILALIIGNTFSNAAPVLLTGLGGMISEKSGVVNIGLEGMMTIGALTGAVAGYYLGNPWLAFLAGGLAGAIFGLIHAFVSVTLAGDQTISGIAINTLAPGLALFLSRLIFQGATQTPSIPLENKIPRLFRSISDSQVFNNIFGQYATVYLSLIMVVVLYFVLYKTKLGLRIIAVGEHPKAAETLNINVSRVRYLCVIFSGFMGGLGGASMSLAVVSSFSPTLIAGQGYIALVTVIFGNWKPQGVVLGSLFFGLAQAIATYLGSKNIAIPIEFISMIPYIATLLILIIFKGRSYAPKASGKPYLTLEDV</sequence>
<feature type="transmembrane region" description="Helical" evidence="6">
    <location>
        <begin position="6"/>
        <end position="27"/>
    </location>
</feature>
<feature type="transmembrane region" description="Helical" evidence="6">
    <location>
        <begin position="39"/>
        <end position="59"/>
    </location>
</feature>
<evidence type="ECO:0000256" key="5">
    <source>
        <dbReference type="ARBA" id="ARBA00023136"/>
    </source>
</evidence>
<reference evidence="7 8" key="1">
    <citation type="submission" date="2009-01" db="EMBL/GenBank/DDBJ databases">
        <authorList>
            <person name="Qin X."/>
            <person name="Bachman B."/>
            <person name="Battles P."/>
            <person name="Bell A."/>
            <person name="Bess C."/>
            <person name="Bickham C."/>
            <person name="Chaboub L."/>
            <person name="Chen D."/>
            <person name="Coyle M."/>
            <person name="Deiros D.R."/>
            <person name="Dinh H."/>
            <person name="Forbes L."/>
            <person name="Fowler G."/>
            <person name="Francisco L."/>
            <person name="Fu Q."/>
            <person name="Gubbala S."/>
            <person name="Hale W."/>
            <person name="Han Y."/>
            <person name="Hemphill L."/>
            <person name="Highlander S.K."/>
            <person name="Hirani K."/>
            <person name="Hogues M."/>
            <person name="Jackson L."/>
            <person name="Jakkamsetti A."/>
            <person name="Javaid M."/>
            <person name="Jiang H."/>
            <person name="Korchina V."/>
            <person name="Kovar C."/>
            <person name="Lara F."/>
            <person name="Lee S."/>
            <person name="Mata R."/>
            <person name="Mathew T."/>
            <person name="Moen C."/>
            <person name="Morales K."/>
            <person name="Munidasa M."/>
            <person name="Nazareth L."/>
            <person name="Ngo R."/>
            <person name="Nguyen L."/>
            <person name="Okwuonu G."/>
            <person name="Ongeri F."/>
            <person name="Patil S."/>
            <person name="Petrosino J."/>
            <person name="Pham C."/>
            <person name="Pham P."/>
            <person name="Pu L.-L."/>
            <person name="Puazo M."/>
            <person name="Raj R."/>
            <person name="Reid J."/>
            <person name="Rouhana J."/>
            <person name="Saada N."/>
            <person name="Shang Y."/>
            <person name="Simmons D."/>
            <person name="Thornton R."/>
            <person name="Warren J."/>
            <person name="Weissenberger G."/>
            <person name="Zhang J."/>
            <person name="Zhang L."/>
            <person name="Zhou C."/>
            <person name="Zhu D."/>
            <person name="Muzny D."/>
            <person name="Worley K."/>
            <person name="Gibbs R."/>
        </authorList>
    </citation>
    <scope>NUCLEOTIDE SEQUENCE [LARGE SCALE GENOMIC DNA]</scope>
    <source>
        <strain evidence="7 8">ATCC 35098</strain>
    </source>
</reference>
<dbReference type="GO" id="GO:0005886">
    <property type="term" value="C:plasma membrane"/>
    <property type="evidence" value="ECO:0007669"/>
    <property type="project" value="UniProtKB-SubCell"/>
</dbReference>
<keyword evidence="5 6" id="KW-0472">Membrane</keyword>
<dbReference type="PANTHER" id="PTHR43370:SF1">
    <property type="entry name" value="GUANOSINE ABC TRANSPORTER PERMEASE PROTEIN NUPQ"/>
    <property type="match status" value="1"/>
</dbReference>
<dbReference type="EMBL" id="ACGC01000118">
    <property type="protein sequence ID" value="EEI82028.1"/>
    <property type="molecule type" value="Genomic_DNA"/>
</dbReference>
<evidence type="ECO:0000256" key="2">
    <source>
        <dbReference type="ARBA" id="ARBA00022475"/>
    </source>
</evidence>
<name>C2CK97_9FIRM</name>
<organism evidence="7 8">
    <name type="scientific">Anaerococcus tetradius ATCC 35098</name>
    <dbReference type="NCBI Taxonomy" id="525255"/>
    <lineage>
        <taxon>Bacteria</taxon>
        <taxon>Bacillati</taxon>
        <taxon>Bacillota</taxon>
        <taxon>Tissierellia</taxon>
        <taxon>Tissierellales</taxon>
        <taxon>Peptoniphilaceae</taxon>
        <taxon>Anaerococcus</taxon>
    </lineage>
</organism>
<dbReference type="InterPro" id="IPR001851">
    <property type="entry name" value="ABC_transp_permease"/>
</dbReference>
<feature type="transmembrane region" description="Helical" evidence="6">
    <location>
        <begin position="197"/>
        <end position="216"/>
    </location>
</feature>
<evidence type="ECO:0000313" key="7">
    <source>
        <dbReference type="EMBL" id="EEI82028.1"/>
    </source>
</evidence>
<feature type="transmembrane region" description="Helical" evidence="6">
    <location>
        <begin position="222"/>
        <end position="240"/>
    </location>
</feature>
<gene>
    <name evidence="7" type="ORF">HMPREF0077_1907</name>
</gene>
<feature type="transmembrane region" description="Helical" evidence="6">
    <location>
        <begin position="96"/>
        <end position="114"/>
    </location>
</feature>
<keyword evidence="3 6" id="KW-0812">Transmembrane</keyword>
<feature type="transmembrane region" description="Helical" evidence="6">
    <location>
        <begin position="145"/>
        <end position="166"/>
    </location>
</feature>
<feature type="transmembrane region" description="Helical" evidence="6">
    <location>
        <begin position="65"/>
        <end position="89"/>
    </location>
</feature>
<keyword evidence="4 6" id="KW-1133">Transmembrane helix</keyword>
<accession>C2CK97</accession>
<feature type="transmembrane region" description="Helical" evidence="6">
    <location>
        <begin position="271"/>
        <end position="292"/>
    </location>
</feature>
<dbReference type="AlphaFoldDB" id="C2CK97"/>
<dbReference type="HOGENOM" id="CLU_040769_1_0_9"/>